<protein>
    <submittedName>
        <fullName evidence="1">Uncharacterized protein</fullName>
    </submittedName>
</protein>
<proteinExistence type="predicted"/>
<dbReference type="EMBL" id="KY684085">
    <property type="protein sequence ID" value="ARF09606.1"/>
    <property type="molecule type" value="Genomic_DNA"/>
</dbReference>
<accession>A0A1V0SD14</accession>
<gene>
    <name evidence="1" type="ORF">Indivirus_1_229</name>
</gene>
<organism evidence="1">
    <name type="scientific">Indivirus ILV1</name>
    <dbReference type="NCBI Taxonomy" id="1977633"/>
    <lineage>
        <taxon>Viruses</taxon>
        <taxon>Varidnaviria</taxon>
        <taxon>Bamfordvirae</taxon>
        <taxon>Nucleocytoviricota</taxon>
        <taxon>Megaviricetes</taxon>
        <taxon>Imitervirales</taxon>
        <taxon>Mimiviridae</taxon>
        <taxon>Klosneuvirinae</taxon>
        <taxon>Indivirus</taxon>
    </lineage>
</organism>
<reference evidence="1" key="1">
    <citation type="journal article" date="2017" name="Science">
        <title>Giant viruses with an expanded complement of translation system components.</title>
        <authorList>
            <person name="Schulz F."/>
            <person name="Yutin N."/>
            <person name="Ivanova N.N."/>
            <person name="Ortega D.R."/>
            <person name="Lee T.K."/>
            <person name="Vierheilig J."/>
            <person name="Daims H."/>
            <person name="Horn M."/>
            <person name="Wagner M."/>
            <person name="Jensen G.J."/>
            <person name="Kyrpides N.C."/>
            <person name="Koonin E.V."/>
            <person name="Woyke T."/>
        </authorList>
    </citation>
    <scope>NUCLEOTIDE SEQUENCE</scope>
    <source>
        <strain evidence="1">ILV1</strain>
    </source>
</reference>
<evidence type="ECO:0000313" key="1">
    <source>
        <dbReference type="EMBL" id="ARF09606.1"/>
    </source>
</evidence>
<name>A0A1V0SD14_9VIRU</name>
<sequence length="128" mass="14684">MDKITTRNVAIVLLVVLAIWVVYPWVMGKPEKFDSDMREFVPVGSDRYGLRGNLLHRVPIDKYYVKPDQNVVLSQSGGEMWVSNVVPQTENCSKVQCPSWYDNLDQCWQCQTKEHLVIIPDVAPHVPN</sequence>